<dbReference type="Pfam" id="PF03167">
    <property type="entry name" value="UDG"/>
    <property type="match status" value="1"/>
</dbReference>
<keyword evidence="3" id="KW-1185">Reference proteome</keyword>
<protein>
    <submittedName>
        <fullName evidence="2">DNA-deoxyinosine glycosylase</fullName>
        <ecNumber evidence="2">3.2.2.15</ecNumber>
    </submittedName>
</protein>
<dbReference type="Gene3D" id="3.40.470.10">
    <property type="entry name" value="Uracil-DNA glycosylase-like domain"/>
    <property type="match status" value="1"/>
</dbReference>
<dbReference type="InterPro" id="IPR036895">
    <property type="entry name" value="Uracil-DNA_glycosylase-like_sf"/>
</dbReference>
<dbReference type="InterPro" id="IPR026353">
    <property type="entry name" value="Hypoxan-DNA_Glyclase"/>
</dbReference>
<proteinExistence type="predicted"/>
<dbReference type="CDD" id="cd10032">
    <property type="entry name" value="UDG-F6_HDG"/>
    <property type="match status" value="1"/>
</dbReference>
<dbReference type="InterPro" id="IPR005122">
    <property type="entry name" value="Uracil-DNA_glycosylase-like"/>
</dbReference>
<evidence type="ECO:0000259" key="1">
    <source>
        <dbReference type="SMART" id="SM00986"/>
    </source>
</evidence>
<keyword evidence="2" id="KW-0378">Hydrolase</keyword>
<organism evidence="2 3">
    <name type="scientific">Thiomicrorhabdus lithotrophica</name>
    <dbReference type="NCBI Taxonomy" id="2949997"/>
    <lineage>
        <taxon>Bacteria</taxon>
        <taxon>Pseudomonadati</taxon>
        <taxon>Pseudomonadota</taxon>
        <taxon>Gammaproteobacteria</taxon>
        <taxon>Thiotrichales</taxon>
        <taxon>Piscirickettsiaceae</taxon>
        <taxon>Thiomicrorhabdus</taxon>
    </lineage>
</organism>
<name>A0ABY8C6L1_9GAMM</name>
<dbReference type="NCBIfam" id="TIGR04274">
    <property type="entry name" value="hypoxanDNAglyco"/>
    <property type="match status" value="1"/>
</dbReference>
<evidence type="ECO:0000313" key="3">
    <source>
        <dbReference type="Proteomes" id="UP001222275"/>
    </source>
</evidence>
<sequence length="166" mass="18843">MTYCLGFKPIISANPKLLILGTMPSVESLNQAFYYAHPRNAFWTIMQSLVNMPINTIEDKIALVNQTGLAVWDVLESCDRQGSLDSAIKSPQANDFESFLANHEKINTICFNGKKAEQLFKRYVLKQQKIPNHIQYIVLPSTSPANASITVEDKRLFWQEKLSHLV</sequence>
<dbReference type="SUPFAM" id="SSF52141">
    <property type="entry name" value="Uracil-DNA glycosylase-like"/>
    <property type="match status" value="1"/>
</dbReference>
<dbReference type="EC" id="3.2.2.15" evidence="2"/>
<feature type="domain" description="Uracil-DNA glycosylase-like" evidence="1">
    <location>
        <begin position="8"/>
        <end position="162"/>
    </location>
</feature>
<dbReference type="RefSeq" id="WP_275593862.1">
    <property type="nucleotide sequence ID" value="NZ_CP102381.1"/>
</dbReference>
<dbReference type="Proteomes" id="UP001222275">
    <property type="component" value="Chromosome"/>
</dbReference>
<dbReference type="SMART" id="SM00986">
    <property type="entry name" value="UDG"/>
    <property type="match status" value="1"/>
</dbReference>
<reference evidence="2 3" key="1">
    <citation type="submission" date="2022-06" db="EMBL/GenBank/DDBJ databases">
        <title>Thiomicrohabdus sp. nov, an obligately chemolithoautotrophic, sulfur-oxidizing bacterium isolated from beach of Guanyin Mountain. Amoy.</title>
        <authorList>
            <person name="Zhu H."/>
        </authorList>
    </citation>
    <scope>NUCLEOTIDE SEQUENCE [LARGE SCALE GENOMIC DNA]</scope>
    <source>
        <strain evidence="2 3">XGS-01</strain>
    </source>
</reference>
<evidence type="ECO:0000313" key="2">
    <source>
        <dbReference type="EMBL" id="WEJ61604.1"/>
    </source>
</evidence>
<dbReference type="GO" id="GO:0033958">
    <property type="term" value="F:DNA-deoxyinosine glycosylase activity"/>
    <property type="evidence" value="ECO:0007669"/>
    <property type="project" value="UniProtKB-EC"/>
</dbReference>
<gene>
    <name evidence="2" type="ORF">NR989_06195</name>
</gene>
<dbReference type="EMBL" id="CP102381">
    <property type="protein sequence ID" value="WEJ61604.1"/>
    <property type="molecule type" value="Genomic_DNA"/>
</dbReference>
<dbReference type="SMART" id="SM00987">
    <property type="entry name" value="UreE_C"/>
    <property type="match status" value="1"/>
</dbReference>
<keyword evidence="2" id="KW-0326">Glycosidase</keyword>
<accession>A0ABY8C6L1</accession>